<evidence type="ECO:0000256" key="1">
    <source>
        <dbReference type="SAM" id="MobiDB-lite"/>
    </source>
</evidence>
<keyword evidence="3" id="KW-1185">Reference proteome</keyword>
<reference evidence="2" key="1">
    <citation type="submission" date="2020-05" db="EMBL/GenBank/DDBJ databases">
        <title>WGS assembly of Panicum virgatum.</title>
        <authorList>
            <person name="Lovell J.T."/>
            <person name="Jenkins J."/>
            <person name="Shu S."/>
            <person name="Juenger T.E."/>
            <person name="Schmutz J."/>
        </authorList>
    </citation>
    <scope>NUCLEOTIDE SEQUENCE</scope>
    <source>
        <strain evidence="2">AP13</strain>
    </source>
</reference>
<dbReference type="EMBL" id="CM029041">
    <property type="protein sequence ID" value="KAG2629287.1"/>
    <property type="molecule type" value="Genomic_DNA"/>
</dbReference>
<feature type="compositionally biased region" description="Basic and acidic residues" evidence="1">
    <location>
        <begin position="98"/>
        <end position="107"/>
    </location>
</feature>
<dbReference type="AlphaFoldDB" id="A0A8T0V4I3"/>
<evidence type="ECO:0000313" key="2">
    <source>
        <dbReference type="EMBL" id="KAG2629287.1"/>
    </source>
</evidence>
<proteinExistence type="predicted"/>
<comment type="caution">
    <text evidence="2">The sequence shown here is derived from an EMBL/GenBank/DDBJ whole genome shotgun (WGS) entry which is preliminary data.</text>
</comment>
<organism evidence="2 3">
    <name type="scientific">Panicum virgatum</name>
    <name type="common">Blackwell switchgrass</name>
    <dbReference type="NCBI Taxonomy" id="38727"/>
    <lineage>
        <taxon>Eukaryota</taxon>
        <taxon>Viridiplantae</taxon>
        <taxon>Streptophyta</taxon>
        <taxon>Embryophyta</taxon>
        <taxon>Tracheophyta</taxon>
        <taxon>Spermatophyta</taxon>
        <taxon>Magnoliopsida</taxon>
        <taxon>Liliopsida</taxon>
        <taxon>Poales</taxon>
        <taxon>Poaceae</taxon>
        <taxon>PACMAD clade</taxon>
        <taxon>Panicoideae</taxon>
        <taxon>Panicodae</taxon>
        <taxon>Paniceae</taxon>
        <taxon>Panicinae</taxon>
        <taxon>Panicum</taxon>
        <taxon>Panicum sect. Hiantes</taxon>
    </lineage>
</organism>
<name>A0A8T0V4I3_PANVG</name>
<feature type="region of interest" description="Disordered" evidence="1">
    <location>
        <begin position="1"/>
        <end position="107"/>
    </location>
</feature>
<evidence type="ECO:0000313" key="3">
    <source>
        <dbReference type="Proteomes" id="UP000823388"/>
    </source>
</evidence>
<protein>
    <submittedName>
        <fullName evidence="2">Uncharacterized protein</fullName>
    </submittedName>
</protein>
<gene>
    <name evidence="2" type="ORF">PVAP13_3KG435201</name>
</gene>
<dbReference type="Proteomes" id="UP000823388">
    <property type="component" value="Chromosome 3K"/>
</dbReference>
<accession>A0A8T0V4I3</accession>
<feature type="compositionally biased region" description="Pro residues" evidence="1">
    <location>
        <begin position="44"/>
        <end position="58"/>
    </location>
</feature>
<feature type="compositionally biased region" description="Basic residues" evidence="1">
    <location>
        <begin position="1"/>
        <end position="12"/>
    </location>
</feature>
<sequence length="107" mass="11749">MPPRHAPRRRWSLRCLGSPPRPDARRLRCLTLSQLPRRTMRAAQPPPPPSRTPKPPPGCSQEGCGRPWAPPVTGWLRAAGVGAATPPSEGGRTAARCPGRELPRRWI</sequence>